<dbReference type="AlphaFoldDB" id="A0A1K1MRV4"/>
<protein>
    <submittedName>
        <fullName evidence="1">Uncharacterized protein</fullName>
    </submittedName>
</protein>
<sequence length="200" mass="23488">MKPLIFILLFMSVQNTIAQHIIPEIIEKEARIALSYYPQLKDTQIEFRFKKNIKKSTMQAQPVFWSLIKSSKKRKYLVLLSRKFKISGKEFKTTDVDSDILIGWLGHELGHITDYQNRSSLNLLWFGIKYSLSDNYIKEAERAADSYAVTSGMDKYILKTKRFILNNADIDESYKARIKKYYLSPDEIMVLVEEREAKEQ</sequence>
<keyword evidence="2" id="KW-1185">Reference proteome</keyword>
<evidence type="ECO:0000313" key="2">
    <source>
        <dbReference type="Proteomes" id="UP000183257"/>
    </source>
</evidence>
<dbReference type="STRING" id="76595.SAMN05660313_00852"/>
<dbReference type="RefSeq" id="WP_072302501.1">
    <property type="nucleotide sequence ID" value="NZ_FPIY01000001.1"/>
</dbReference>
<evidence type="ECO:0000313" key="1">
    <source>
        <dbReference type="EMBL" id="SFW25904.1"/>
    </source>
</evidence>
<dbReference type="OrthoDB" id="1098088at2"/>
<reference evidence="2" key="1">
    <citation type="submission" date="2016-11" db="EMBL/GenBank/DDBJ databases">
        <authorList>
            <person name="Varghese N."/>
            <person name="Submissions S."/>
        </authorList>
    </citation>
    <scope>NUCLEOTIDE SEQUENCE [LARGE SCALE GENOMIC DNA]</scope>
    <source>
        <strain evidence="2">DSM 24786</strain>
    </source>
</reference>
<gene>
    <name evidence="1" type="ORF">SAMN05660313_00852</name>
</gene>
<dbReference type="Proteomes" id="UP000183257">
    <property type="component" value="Unassembled WGS sequence"/>
</dbReference>
<proteinExistence type="predicted"/>
<organism evidence="1 2">
    <name type="scientific">Cellulophaga fucicola</name>
    <dbReference type="NCBI Taxonomy" id="76595"/>
    <lineage>
        <taxon>Bacteria</taxon>
        <taxon>Pseudomonadati</taxon>
        <taxon>Bacteroidota</taxon>
        <taxon>Flavobacteriia</taxon>
        <taxon>Flavobacteriales</taxon>
        <taxon>Flavobacteriaceae</taxon>
        <taxon>Cellulophaga</taxon>
    </lineage>
</organism>
<name>A0A1K1MRV4_9FLAO</name>
<accession>A0A1K1MRV4</accession>
<dbReference type="EMBL" id="FPIY01000001">
    <property type="protein sequence ID" value="SFW25904.1"/>
    <property type="molecule type" value="Genomic_DNA"/>
</dbReference>